<reference evidence="1 2" key="1">
    <citation type="submission" date="2015-03" db="EMBL/GenBank/DDBJ databases">
        <title>Complete genome sequence of Muricauda lutaonensis CC-HSB-11T, isolated from a coastal hot spring.</title>
        <authorList>
            <person name="Kim K.M."/>
        </authorList>
    </citation>
    <scope>NUCLEOTIDE SEQUENCE [LARGE SCALE GENOMIC DNA]</scope>
    <source>
        <strain evidence="1 2">CC-HSB-11</strain>
    </source>
</reference>
<proteinExistence type="predicted"/>
<gene>
    <name evidence="1" type="ORF">VC82_2994</name>
</gene>
<dbReference type="EMBL" id="CP011071">
    <property type="protein sequence ID" value="AKA36538.1"/>
    <property type="molecule type" value="Genomic_DNA"/>
</dbReference>
<dbReference type="KEGG" id="mlt:VC82_2994"/>
<evidence type="ECO:0000313" key="2">
    <source>
        <dbReference type="Proteomes" id="UP000032726"/>
    </source>
</evidence>
<dbReference type="HOGENOM" id="CLU_1494656_0_0_10"/>
<dbReference type="Proteomes" id="UP000032726">
    <property type="component" value="Chromosome"/>
</dbReference>
<evidence type="ECO:0000313" key="1">
    <source>
        <dbReference type="EMBL" id="AKA36538.1"/>
    </source>
</evidence>
<keyword evidence="2" id="KW-1185">Reference proteome</keyword>
<protein>
    <submittedName>
        <fullName evidence="1">Uncharacterized protein</fullName>
    </submittedName>
</protein>
<name>A0A0D5YXH3_9FLAO</name>
<dbReference type="AlphaFoldDB" id="A0A0D5YXH3"/>
<organism evidence="1 2">
    <name type="scientific">Flagellimonas lutaonensis</name>
    <dbReference type="NCBI Taxonomy" id="516051"/>
    <lineage>
        <taxon>Bacteria</taxon>
        <taxon>Pseudomonadati</taxon>
        <taxon>Bacteroidota</taxon>
        <taxon>Flavobacteriia</taxon>
        <taxon>Flavobacteriales</taxon>
        <taxon>Flavobacteriaceae</taxon>
        <taxon>Flagellimonas</taxon>
    </lineage>
</organism>
<accession>A0A0D5YXH3</accession>
<sequence length="180" mass="21044">MIKVLVFVCLANNSITGQNLRENRLTDIQQEVLNQVFAPQHNKVFIYNTTDFDKGWSIYFEKDDLSLITQKVGFPTKITDGELLEILKPNVIKQIWHEILHLKPYSLEKNRFNPKIILTKSYDKPVDLKRGVIKISAPIIIGDIAVYREIGAQKSPIFILQKAKQQWEVIYTFYHWNIIE</sequence>